<keyword evidence="3" id="KW-1185">Reference proteome</keyword>
<dbReference type="EMBL" id="CP018632">
    <property type="protein sequence ID" value="ASJ76625.1"/>
    <property type="molecule type" value="Genomic_DNA"/>
</dbReference>
<evidence type="ECO:0000313" key="2">
    <source>
        <dbReference type="EMBL" id="ASJ76625.1"/>
    </source>
</evidence>
<dbReference type="RefSeq" id="WP_088921378.1">
    <property type="nucleotide sequence ID" value="NZ_CP018632.1"/>
</dbReference>
<name>A0A2Z2P1E8_9GAMM</name>
<feature type="compositionally biased region" description="Polar residues" evidence="1">
    <location>
        <begin position="88"/>
        <end position="99"/>
    </location>
</feature>
<feature type="compositionally biased region" description="Low complexity" evidence="1">
    <location>
        <begin position="1"/>
        <end position="36"/>
    </location>
</feature>
<dbReference type="Pfam" id="PF14431">
    <property type="entry name" value="YwqJ-deaminase"/>
    <property type="match status" value="1"/>
</dbReference>
<dbReference type="AlphaFoldDB" id="A0A2Z2P1E8"/>
<dbReference type="Proteomes" id="UP000250079">
    <property type="component" value="Chromosome"/>
</dbReference>
<evidence type="ECO:0000256" key="1">
    <source>
        <dbReference type="SAM" id="MobiDB-lite"/>
    </source>
</evidence>
<sequence length="542" mass="54572">MDVSGTGRSSSPSSSSGNSYSDSSGSGSDWSSSGSGLDTDNSTFATNDDSRNSRSSDWDTDNSSTSTTDTLRNQTTELDRARGEHQAPTVQSAADSQPQAIAKPEPEISFSDVEVGSVVAGVIGSNNGIFASSEIRTRNASSTFNDQIVADGLGNKSVVSAAVFDNVTGKITTGTNSKAPLSRESAHPVLQQRLDNMDYSRAHNSWQGNHAEVHALNDALWSRETHNQSTGTPRAVTEADLPSMTLQTAWTKSSQKGGMTIGEVAHRCANCTQLTDGVQNLAGDSPADYSVSKAAANDVSVATDTPRYAFANSDLSSARRGAQTGALAGFGISSFQNLRDGVTTEDVATIATDTGVAAATGATGEMIENSVARFVESRAGAALQQGAGTTTRVMSSRIAGAGVAGAVIGAGFSSVDQVQAWQRGEVSGSEAIGTVTAEAATGLAAGSAGALAGAAIGSIIPVAGTVVGGVVGFGVGMAAGWAADKGLRASGITDAVASGVTTTIDAGGRAVEAAGDAIGSAASAVSDTVERWGQSLSSAFGW</sequence>
<reference evidence="2 3" key="1">
    <citation type="submission" date="2016-12" db="EMBL/GenBank/DDBJ databases">
        <authorList>
            <person name="Song W.-J."/>
            <person name="Kurnit D.M."/>
        </authorList>
    </citation>
    <scope>NUCLEOTIDE SEQUENCE [LARGE SCALE GENOMIC DNA]</scope>
    <source>
        <strain evidence="2 3">IMCC3135</strain>
    </source>
</reference>
<evidence type="ECO:0000313" key="3">
    <source>
        <dbReference type="Proteomes" id="UP000250079"/>
    </source>
</evidence>
<proteinExistence type="predicted"/>
<organism evidence="2 3">
    <name type="scientific">Granulosicoccus antarcticus IMCC3135</name>
    <dbReference type="NCBI Taxonomy" id="1192854"/>
    <lineage>
        <taxon>Bacteria</taxon>
        <taxon>Pseudomonadati</taxon>
        <taxon>Pseudomonadota</taxon>
        <taxon>Gammaproteobacteria</taxon>
        <taxon>Chromatiales</taxon>
        <taxon>Granulosicoccaceae</taxon>
        <taxon>Granulosicoccus</taxon>
    </lineage>
</organism>
<gene>
    <name evidence="2" type="ORF">IMCC3135_32905</name>
</gene>
<accession>A0A2Z2P1E8</accession>
<feature type="region of interest" description="Disordered" evidence="1">
    <location>
        <begin position="1"/>
        <end position="106"/>
    </location>
</feature>
<dbReference type="InterPro" id="IPR025968">
    <property type="entry name" value="YwqJ_deaminase"/>
</dbReference>
<feature type="compositionally biased region" description="Low complexity" evidence="1">
    <location>
        <begin position="61"/>
        <end position="70"/>
    </location>
</feature>
<protein>
    <submittedName>
        <fullName evidence="2">Uncharacterized protein</fullName>
    </submittedName>
</protein>
<feature type="compositionally biased region" description="Basic and acidic residues" evidence="1">
    <location>
        <begin position="48"/>
        <end position="57"/>
    </location>
</feature>
<dbReference type="KEGG" id="gai:IMCC3135_32905"/>